<dbReference type="InterPro" id="IPR036962">
    <property type="entry name" value="Glyco_hydro_3_N_sf"/>
</dbReference>
<dbReference type="GO" id="GO:0009251">
    <property type="term" value="P:glucan catabolic process"/>
    <property type="evidence" value="ECO:0007669"/>
    <property type="project" value="TreeGrafter"/>
</dbReference>
<evidence type="ECO:0000256" key="5">
    <source>
        <dbReference type="ARBA" id="ARBA00022801"/>
    </source>
</evidence>
<dbReference type="OrthoDB" id="47059at2759"/>
<comment type="catalytic activity">
    <reaction evidence="1">
        <text>Hydrolysis of terminal, non-reducing beta-D-glucosyl residues with release of beta-D-glucose.</text>
        <dbReference type="EC" id="3.2.1.21"/>
    </reaction>
</comment>
<name>A0A3M2SMJ5_9HYPO</name>
<dbReference type="PRINTS" id="PR00133">
    <property type="entry name" value="GLHYDRLASE3"/>
</dbReference>
<comment type="similarity">
    <text evidence="3">Belongs to the glycosyl hydrolase 3 family.</text>
</comment>
<keyword evidence="9" id="KW-1185">Reference proteome</keyword>
<dbReference type="AlphaFoldDB" id="A0A3M2SMJ5"/>
<dbReference type="SUPFAM" id="SSF51445">
    <property type="entry name" value="(Trans)glycosidases"/>
    <property type="match status" value="1"/>
</dbReference>
<keyword evidence="7" id="KW-0326">Glycosidase</keyword>
<dbReference type="PANTHER" id="PTHR42715:SF27">
    <property type="entry name" value="BETA-GLUCOSIDASE-RELATED"/>
    <property type="match status" value="1"/>
</dbReference>
<keyword evidence="5" id="KW-0378">Hydrolase</keyword>
<evidence type="ECO:0000313" key="8">
    <source>
        <dbReference type="EMBL" id="RMJ18362.1"/>
    </source>
</evidence>
<sequence>MGSDFWHTAGIPRLNIPKLRMSDGPNGVRGAKFFDRFPAARLPCGTALGATWNKELMKEAGELIARECHAKSAHVWLGPTVNIASSLKHLVLNDMEHERTLVDCRISQRALREIYLLPCQLAIRNANPWALMTAYNRVNGLHMCENSDIL</sequence>
<dbReference type="STRING" id="2010991.A0A3M2SMJ5"/>
<dbReference type="Proteomes" id="UP000277212">
    <property type="component" value="Unassembled WGS sequence"/>
</dbReference>
<accession>A0A3M2SMJ5</accession>
<reference evidence="8 9" key="1">
    <citation type="submission" date="2017-06" db="EMBL/GenBank/DDBJ databases">
        <title>Comparative genomic analysis of Ambrosia Fusariam Clade fungi.</title>
        <authorList>
            <person name="Stajich J.E."/>
            <person name="Carrillo J."/>
            <person name="Kijimoto T."/>
            <person name="Eskalen A."/>
            <person name="O'Donnell K."/>
            <person name="Kasson M."/>
        </authorList>
    </citation>
    <scope>NUCLEOTIDE SEQUENCE [LARGE SCALE GENOMIC DNA]</scope>
    <source>
        <strain evidence="8">UCR3666</strain>
    </source>
</reference>
<comment type="pathway">
    <text evidence="2">Glycan metabolism; cellulose degradation.</text>
</comment>
<evidence type="ECO:0000256" key="2">
    <source>
        <dbReference type="ARBA" id="ARBA00004987"/>
    </source>
</evidence>
<dbReference type="EC" id="3.2.1.21" evidence="4"/>
<dbReference type="InterPro" id="IPR001764">
    <property type="entry name" value="Glyco_hydro_3_N"/>
</dbReference>
<dbReference type="EMBL" id="NKUJ01000020">
    <property type="protein sequence ID" value="RMJ18362.1"/>
    <property type="molecule type" value="Genomic_DNA"/>
</dbReference>
<evidence type="ECO:0000256" key="3">
    <source>
        <dbReference type="ARBA" id="ARBA00005336"/>
    </source>
</evidence>
<dbReference type="InterPro" id="IPR050288">
    <property type="entry name" value="Cellulose_deg_GH3"/>
</dbReference>
<evidence type="ECO:0000256" key="4">
    <source>
        <dbReference type="ARBA" id="ARBA00012744"/>
    </source>
</evidence>
<comment type="caution">
    <text evidence="8">The sequence shown here is derived from an EMBL/GenBank/DDBJ whole genome shotgun (WGS) entry which is preliminary data.</text>
</comment>
<evidence type="ECO:0000313" key="9">
    <source>
        <dbReference type="Proteomes" id="UP000277212"/>
    </source>
</evidence>
<gene>
    <name evidence="8" type="ORF">CDV36_001953</name>
</gene>
<evidence type="ECO:0000256" key="6">
    <source>
        <dbReference type="ARBA" id="ARBA00023180"/>
    </source>
</evidence>
<dbReference type="Gene3D" id="3.20.20.300">
    <property type="entry name" value="Glycoside hydrolase, family 3, N-terminal domain"/>
    <property type="match status" value="2"/>
</dbReference>
<dbReference type="InterPro" id="IPR017853">
    <property type="entry name" value="GH"/>
</dbReference>
<evidence type="ECO:0000256" key="1">
    <source>
        <dbReference type="ARBA" id="ARBA00000448"/>
    </source>
</evidence>
<keyword evidence="6" id="KW-0325">Glycoprotein</keyword>
<organism evidence="8 9">
    <name type="scientific">Fusarium kuroshium</name>
    <dbReference type="NCBI Taxonomy" id="2010991"/>
    <lineage>
        <taxon>Eukaryota</taxon>
        <taxon>Fungi</taxon>
        <taxon>Dikarya</taxon>
        <taxon>Ascomycota</taxon>
        <taxon>Pezizomycotina</taxon>
        <taxon>Sordariomycetes</taxon>
        <taxon>Hypocreomycetidae</taxon>
        <taxon>Hypocreales</taxon>
        <taxon>Nectriaceae</taxon>
        <taxon>Fusarium</taxon>
        <taxon>Fusarium solani species complex</taxon>
    </lineage>
</organism>
<proteinExistence type="inferred from homology"/>
<dbReference type="GO" id="GO:0008422">
    <property type="term" value="F:beta-glucosidase activity"/>
    <property type="evidence" value="ECO:0007669"/>
    <property type="project" value="UniProtKB-EC"/>
</dbReference>
<evidence type="ECO:0000256" key="7">
    <source>
        <dbReference type="ARBA" id="ARBA00023295"/>
    </source>
</evidence>
<dbReference type="PANTHER" id="PTHR42715">
    <property type="entry name" value="BETA-GLUCOSIDASE"/>
    <property type="match status" value="1"/>
</dbReference>
<protein>
    <recommendedName>
        <fullName evidence="4">beta-glucosidase</fullName>
        <ecNumber evidence="4">3.2.1.21</ecNumber>
    </recommendedName>
</protein>